<protein>
    <submittedName>
        <fullName evidence="1">Acyl carrier protein</fullName>
    </submittedName>
</protein>
<accession>A0ABV5N542</accession>
<dbReference type="Proteomes" id="UP001589709">
    <property type="component" value="Unassembled WGS sequence"/>
</dbReference>
<evidence type="ECO:0000313" key="1">
    <source>
        <dbReference type="EMBL" id="MFB9465408.1"/>
    </source>
</evidence>
<dbReference type="SUPFAM" id="SSF47336">
    <property type="entry name" value="ACP-like"/>
    <property type="match status" value="1"/>
</dbReference>
<evidence type="ECO:0000313" key="2">
    <source>
        <dbReference type="Proteomes" id="UP001589709"/>
    </source>
</evidence>
<proteinExistence type="predicted"/>
<sequence>MTAEVEQFVIKALENMNYDVSEVTGDTPLGPAGLDLESLSVAEIAIQVEDTYGVKFEEDEMESVALFTVSGLVKEIVDRASAAAATR</sequence>
<dbReference type="EMBL" id="JBHMCY010000045">
    <property type="protein sequence ID" value="MFB9465408.1"/>
    <property type="molecule type" value="Genomic_DNA"/>
</dbReference>
<comment type="caution">
    <text evidence="1">The sequence shown here is derived from an EMBL/GenBank/DDBJ whole genome shotgun (WGS) entry which is preliminary data.</text>
</comment>
<keyword evidence="2" id="KW-1185">Reference proteome</keyword>
<name>A0ABV5N542_9ACTN</name>
<gene>
    <name evidence="1" type="ORF">ACFF45_22500</name>
</gene>
<organism evidence="1 2">
    <name type="scientific">Streptomyces cinereospinus</name>
    <dbReference type="NCBI Taxonomy" id="285561"/>
    <lineage>
        <taxon>Bacteria</taxon>
        <taxon>Bacillati</taxon>
        <taxon>Actinomycetota</taxon>
        <taxon>Actinomycetes</taxon>
        <taxon>Kitasatosporales</taxon>
        <taxon>Streptomycetaceae</taxon>
        <taxon>Streptomyces</taxon>
    </lineage>
</organism>
<dbReference type="RefSeq" id="WP_381348238.1">
    <property type="nucleotide sequence ID" value="NZ_JBHMCY010000045.1"/>
</dbReference>
<dbReference type="Gene3D" id="1.10.1200.10">
    <property type="entry name" value="ACP-like"/>
    <property type="match status" value="1"/>
</dbReference>
<reference evidence="1 2" key="1">
    <citation type="submission" date="2024-09" db="EMBL/GenBank/DDBJ databases">
        <authorList>
            <person name="Sun Q."/>
            <person name="Mori K."/>
        </authorList>
    </citation>
    <scope>NUCLEOTIDE SEQUENCE [LARGE SCALE GENOMIC DNA]</scope>
    <source>
        <strain evidence="1 2">JCM 6917</strain>
    </source>
</reference>
<dbReference type="InterPro" id="IPR036736">
    <property type="entry name" value="ACP-like_sf"/>
</dbReference>